<evidence type="ECO:0000256" key="1">
    <source>
        <dbReference type="SAM" id="MobiDB-lite"/>
    </source>
</evidence>
<dbReference type="PANTHER" id="PTHR12461">
    <property type="entry name" value="HYPOXIA-INDUCIBLE FACTOR 1 ALPHA INHIBITOR-RELATED"/>
    <property type="match status" value="1"/>
</dbReference>
<dbReference type="PROSITE" id="PS51184">
    <property type="entry name" value="JMJC"/>
    <property type="match status" value="1"/>
</dbReference>
<evidence type="ECO:0000259" key="2">
    <source>
        <dbReference type="PROSITE" id="PS51184"/>
    </source>
</evidence>
<dbReference type="Pfam" id="PF13621">
    <property type="entry name" value="Cupin_8"/>
    <property type="match status" value="1"/>
</dbReference>
<dbReference type="OrthoDB" id="415358at2759"/>
<organism evidence="3 4">
    <name type="scientific">[Candida] railenensis</name>
    <dbReference type="NCBI Taxonomy" id="45579"/>
    <lineage>
        <taxon>Eukaryota</taxon>
        <taxon>Fungi</taxon>
        <taxon>Dikarya</taxon>
        <taxon>Ascomycota</taxon>
        <taxon>Saccharomycotina</taxon>
        <taxon>Pichiomycetes</taxon>
        <taxon>Debaryomycetaceae</taxon>
        <taxon>Kurtzmaniella</taxon>
    </lineage>
</organism>
<accession>A0A9P0VX72</accession>
<proteinExistence type="predicted"/>
<keyword evidence="4" id="KW-1185">Reference proteome</keyword>
<protein>
    <recommendedName>
        <fullName evidence="2">JmjC domain-containing protein</fullName>
    </recommendedName>
</protein>
<name>A0A9P0VX72_9ASCO</name>
<feature type="region of interest" description="Disordered" evidence="1">
    <location>
        <begin position="126"/>
        <end position="184"/>
    </location>
</feature>
<comment type="caution">
    <text evidence="3">The sequence shown here is derived from an EMBL/GenBank/DDBJ whole genome shotgun (WGS) entry which is preliminary data.</text>
</comment>
<feature type="compositionally biased region" description="Acidic residues" evidence="1">
    <location>
        <begin position="155"/>
        <end position="167"/>
    </location>
</feature>
<dbReference type="InterPro" id="IPR041667">
    <property type="entry name" value="Cupin_8"/>
</dbReference>
<feature type="compositionally biased region" description="Acidic residues" evidence="1">
    <location>
        <begin position="129"/>
        <end position="148"/>
    </location>
</feature>
<evidence type="ECO:0000313" key="3">
    <source>
        <dbReference type="EMBL" id="CAH2351163.1"/>
    </source>
</evidence>
<sequence length="490" mass="55856">MQQSKRIKTNAAVVNDYCGYVPETNGQVEEVPMGKLLGKVNQTNFFENFVLRRKPLKIIEGPVNGVALDKFSSDSIVDYLGYDGKLQVERKHESGYGLGYEREKMSLEELLAKFNSGDLDYYLTTQYKDEEEEKVEEDEWEDEGEENSENGGIENDPDQDSSEEEEQEIKNVDFPDSDLDSIDLNNLQDDYVDSDEESYVSSKKISDLLQPPLTNLFKNQKHKSNSNPNFPLIPDILSFLIPQQINLWIGANGKKKNLLQAEGDAVPRYPDLMPGKPDFGLGRFVPQNGLSSGLHHDHSDNLYILLQGWKRFTLIAPSEAQSLRTVGEIYRIYKTGIIDYNHPGWSHVADDGSVIEKTTTDEEEAKKPIGNHTPPSFSQIPPVFLHLDEIDDDEMRENLTAIAQDRFPEILNLPKLEVWLSPGEMLYLPAGWFHEVTSYGFDPRGTTESTSSEVHIALNYWFAPPNGETIDKPYRDDYWKEDFEELLELI</sequence>
<feature type="domain" description="JmjC" evidence="2">
    <location>
        <begin position="242"/>
        <end position="479"/>
    </location>
</feature>
<dbReference type="EMBL" id="CAKXYY010000003">
    <property type="protein sequence ID" value="CAH2351163.1"/>
    <property type="molecule type" value="Genomic_DNA"/>
</dbReference>
<evidence type="ECO:0000313" key="4">
    <source>
        <dbReference type="Proteomes" id="UP000837801"/>
    </source>
</evidence>
<dbReference type="Proteomes" id="UP000837801">
    <property type="component" value="Unassembled WGS sequence"/>
</dbReference>
<dbReference type="SUPFAM" id="SSF51197">
    <property type="entry name" value="Clavaminate synthase-like"/>
    <property type="match status" value="1"/>
</dbReference>
<dbReference type="AlphaFoldDB" id="A0A9P0VX72"/>
<dbReference type="InterPro" id="IPR003347">
    <property type="entry name" value="JmjC_dom"/>
</dbReference>
<dbReference type="PANTHER" id="PTHR12461:SF100">
    <property type="entry name" value="JMJC DOMAIN-CONTAINING PROTEIN 4"/>
    <property type="match status" value="1"/>
</dbReference>
<gene>
    <name evidence="3" type="ORF">CLIB1423_03S00606</name>
</gene>
<dbReference type="Gene3D" id="2.60.120.650">
    <property type="entry name" value="Cupin"/>
    <property type="match status" value="1"/>
</dbReference>
<reference evidence="3" key="1">
    <citation type="submission" date="2022-03" db="EMBL/GenBank/DDBJ databases">
        <authorList>
            <person name="Legras J.-L."/>
            <person name="Devillers H."/>
            <person name="Grondin C."/>
        </authorList>
    </citation>
    <scope>NUCLEOTIDE SEQUENCE</scope>
    <source>
        <strain evidence="3">CLIB 1423</strain>
    </source>
</reference>